<evidence type="ECO:0000256" key="3">
    <source>
        <dbReference type="ARBA" id="ARBA00023315"/>
    </source>
</evidence>
<dbReference type="InterPro" id="IPR039551">
    <property type="entry name" value="Cho/carn_acyl_trans"/>
</dbReference>
<proteinExistence type="inferred from homology"/>
<dbReference type="Proteomes" id="UP000276133">
    <property type="component" value="Unassembled WGS sequence"/>
</dbReference>
<dbReference type="STRING" id="10195.A0A3M7T1B6"/>
<comment type="similarity">
    <text evidence="1">Belongs to the carnitine/choline acetyltransferase family.</text>
</comment>
<dbReference type="EMBL" id="REGN01000478">
    <property type="protein sequence ID" value="RNA41620.1"/>
    <property type="molecule type" value="Genomic_DNA"/>
</dbReference>
<comment type="caution">
    <text evidence="6">The sequence shown here is derived from an EMBL/GenBank/DDBJ whole genome shotgun (WGS) entry which is preliminary data.</text>
</comment>
<gene>
    <name evidence="6" type="ORF">BpHYR1_003991</name>
</gene>
<dbReference type="PANTHER" id="PTHR22589">
    <property type="entry name" value="CARNITINE O-ACYLTRANSFERASE"/>
    <property type="match status" value="1"/>
</dbReference>
<dbReference type="GO" id="GO:0005777">
    <property type="term" value="C:peroxisome"/>
    <property type="evidence" value="ECO:0007669"/>
    <property type="project" value="TreeGrafter"/>
</dbReference>
<organism evidence="6 7">
    <name type="scientific">Brachionus plicatilis</name>
    <name type="common">Marine rotifer</name>
    <name type="synonym">Brachionus muelleri</name>
    <dbReference type="NCBI Taxonomy" id="10195"/>
    <lineage>
        <taxon>Eukaryota</taxon>
        <taxon>Metazoa</taxon>
        <taxon>Spiralia</taxon>
        <taxon>Gnathifera</taxon>
        <taxon>Rotifera</taxon>
        <taxon>Eurotatoria</taxon>
        <taxon>Monogononta</taxon>
        <taxon>Pseudotrocha</taxon>
        <taxon>Ploima</taxon>
        <taxon>Brachionidae</taxon>
        <taxon>Brachionus</taxon>
    </lineage>
</organism>
<feature type="active site" description="Proton acceptor" evidence="4">
    <location>
        <position position="321"/>
    </location>
</feature>
<dbReference type="OrthoDB" id="240216at2759"/>
<dbReference type="InterPro" id="IPR000542">
    <property type="entry name" value="Carn_acyl_trans"/>
</dbReference>
<dbReference type="Gene3D" id="3.30.559.10">
    <property type="entry name" value="Chloramphenicol acetyltransferase-like domain"/>
    <property type="match status" value="1"/>
</dbReference>
<dbReference type="GO" id="GO:0008458">
    <property type="term" value="F:carnitine O-octanoyltransferase activity"/>
    <property type="evidence" value="ECO:0007669"/>
    <property type="project" value="TreeGrafter"/>
</dbReference>
<protein>
    <submittedName>
        <fullName evidence="6">Peroxisomal carnitine O-octanoyltransferase-like</fullName>
    </submittedName>
</protein>
<dbReference type="PANTHER" id="PTHR22589:SF67">
    <property type="entry name" value="PEROXISOMAL CARNITINE O-OCTANOYLTRANSFERASE"/>
    <property type="match status" value="1"/>
</dbReference>
<keyword evidence="2 6" id="KW-0808">Transferase</keyword>
<dbReference type="AlphaFoldDB" id="A0A3M7T1B6"/>
<keyword evidence="3" id="KW-0012">Acyltransferase</keyword>
<feature type="domain" description="Choline/carnitine acyltransferase" evidence="5">
    <location>
        <begin position="13"/>
        <end position="598"/>
    </location>
</feature>
<dbReference type="Pfam" id="PF00755">
    <property type="entry name" value="Carn_acyltransf"/>
    <property type="match status" value="1"/>
</dbReference>
<keyword evidence="7" id="KW-1185">Reference proteome</keyword>
<evidence type="ECO:0000256" key="4">
    <source>
        <dbReference type="PIRSR" id="PIRSR600542-1"/>
    </source>
</evidence>
<dbReference type="InterPro" id="IPR023213">
    <property type="entry name" value="CAT-like_dom_sf"/>
</dbReference>
<reference evidence="6 7" key="1">
    <citation type="journal article" date="2018" name="Sci. Rep.">
        <title>Genomic signatures of local adaptation to the degree of environmental predictability in rotifers.</title>
        <authorList>
            <person name="Franch-Gras L."/>
            <person name="Hahn C."/>
            <person name="Garcia-Roger E.M."/>
            <person name="Carmona M.J."/>
            <person name="Serra M."/>
            <person name="Gomez A."/>
        </authorList>
    </citation>
    <scope>NUCLEOTIDE SEQUENCE [LARGE SCALE GENOMIC DNA]</scope>
    <source>
        <strain evidence="6">HYR1</strain>
    </source>
</reference>
<dbReference type="SUPFAM" id="SSF52777">
    <property type="entry name" value="CoA-dependent acyltransferases"/>
    <property type="match status" value="2"/>
</dbReference>
<evidence type="ECO:0000256" key="1">
    <source>
        <dbReference type="ARBA" id="ARBA00005232"/>
    </source>
</evidence>
<evidence type="ECO:0000313" key="6">
    <source>
        <dbReference type="EMBL" id="RNA41620.1"/>
    </source>
</evidence>
<accession>A0A3M7T1B6</accession>
<name>A0A3M7T1B6_BRAPC</name>
<dbReference type="Gene3D" id="3.30.559.70">
    <property type="entry name" value="Choline/Carnitine o-acyltransferase, domain 2"/>
    <property type="match status" value="1"/>
</dbReference>
<evidence type="ECO:0000313" key="7">
    <source>
        <dbReference type="Proteomes" id="UP000276133"/>
    </source>
</evidence>
<sequence>MPTFSFDENLPSLPVPDLDKTLKKYLESVHPFLSEIEFQQTTKIVEDFRTGIGKNLHFHLVERSRSQRNWLEKWWLDWAYLEWREPIAPFINTSGCVIGSEVPVSLAEKAEKMNINIPAAKAAFTCFYMNMFFQELRSETLPAQKSRTTYLSMDQFRKFYSTCRIPLENKDKMVNYFKTSNEGNCPTHLIVMFKNRFFKVNAYHENSKLLSITELYHQFKYIIENYTPRSHGIGIGSLTSDRRDRWARNRQYLIDLNPKNLESFDNIEKGLYVVNFDDLKAYNIDQILEISFLKNPKNRFFDKSYELIVSKTGFIGSNVEHTPFDGMVSTTIIAYTFEKLKKLAKDITMVESFGIEEKFVEPTELEFDYDLHIENEIKNSSEQFEKTGSLLECKNLILSSCTKDQLKSYRINPDTFTQMCMQLAYYQLHNKPAPTYETATTRGFYHGRTETVRSCSKEAVKWCQAMINQNKLTRLNDFELLKLFRQACEKHDRLMNEARDNEGCDRHLLGLMLIAGELGLEMPKIFTDPAWKKSGGGGNFLISSSCVGYTNTVGTCCPFCLDGYTMIYCFSDQGLCFSITRFKNSSETSMNGIVESLKSATQQVQRLFEMNPKI</sequence>
<evidence type="ECO:0000256" key="2">
    <source>
        <dbReference type="ARBA" id="ARBA00022679"/>
    </source>
</evidence>
<evidence type="ECO:0000259" key="5">
    <source>
        <dbReference type="Pfam" id="PF00755"/>
    </source>
</evidence>
<dbReference type="InterPro" id="IPR042231">
    <property type="entry name" value="Cho/carn_acyl_trans_2"/>
</dbReference>